<dbReference type="RefSeq" id="WP_031176106.1">
    <property type="nucleotide sequence ID" value="NZ_BBQG01000019.1"/>
</dbReference>
<sequence length="517" mass="55547">MNHVTASENYTVSVVRRLSAKGDRDAIVAGERRITGTEAAGAVLRFAAVLREFGLREGDGVALFVENFPEALLLQVAVHFAGCRLVFVPPEPGNSELEALIRRADVKRLLFDPDLEERTRRIVEGTNVPHVLAIGASALADDFLSAASGVGGLSLDEAADGRHLATLLYTGGTTGVPKLVVHRSSFYGDFARVADTYADEASSGALLVCTLLTHSSGHGGFLVGILSGHTVVLLRTFDAGEALAAMERERVTRVVLVTPMLYELLDHPDCVPGRFPALTTLTYTGAAASPERLKQALACFGPVLHQIYGATEDGRVTQLDPEEHDPRRPGTLTSCGRPAPGVEVELRDEEGKPVPVGEPGELYVRSSTVMQGYWNDPERTAEVLDDEGWFRTGDIARRDEDGYLYLVDRARDIIVTGTTADNVYSRLLDDFLAAQPGIKEAAAVGLPGDDDKETVNVVLVPQDPDDVPDLEGLTRQIVDALGDLYEPASYVVTDALPRTVVGKTDKKALRASLLKAG</sequence>
<dbReference type="InterPro" id="IPR000873">
    <property type="entry name" value="AMP-dep_synth/lig_dom"/>
</dbReference>
<dbReference type="Gene3D" id="3.40.50.12780">
    <property type="entry name" value="N-terminal domain of ligase-like"/>
    <property type="match status" value="1"/>
</dbReference>
<dbReference type="InterPro" id="IPR042099">
    <property type="entry name" value="ANL_N_sf"/>
</dbReference>
<proteinExistence type="predicted"/>
<protein>
    <submittedName>
        <fullName evidence="4">Uncharacterized protein</fullName>
    </submittedName>
</protein>
<feature type="region of interest" description="Disordered" evidence="1">
    <location>
        <begin position="315"/>
        <end position="359"/>
    </location>
</feature>
<name>A0A8H1QJF4_9ACTN</name>
<dbReference type="Pfam" id="PF13193">
    <property type="entry name" value="AMP-binding_C"/>
    <property type="match status" value="1"/>
</dbReference>
<dbReference type="AlphaFoldDB" id="A0A8H1QJF4"/>
<gene>
    <name evidence="4" type="ORF">D8771_32095</name>
</gene>
<dbReference type="Pfam" id="PF00501">
    <property type="entry name" value="AMP-binding"/>
    <property type="match status" value="1"/>
</dbReference>
<dbReference type="GO" id="GO:0016878">
    <property type="term" value="F:acid-thiol ligase activity"/>
    <property type="evidence" value="ECO:0007669"/>
    <property type="project" value="UniProtKB-ARBA"/>
</dbReference>
<dbReference type="Gene3D" id="3.30.300.30">
    <property type="match status" value="1"/>
</dbReference>
<dbReference type="PANTHER" id="PTHR43767:SF1">
    <property type="entry name" value="NONRIBOSOMAL PEPTIDE SYNTHASE PES1 (EUROFUNG)-RELATED"/>
    <property type="match status" value="1"/>
</dbReference>
<feature type="domain" description="AMP-dependent synthetase/ligase" evidence="2">
    <location>
        <begin position="18"/>
        <end position="374"/>
    </location>
</feature>
<organism evidence="4 5">
    <name type="scientific">Streptomyces albus</name>
    <dbReference type="NCBI Taxonomy" id="1888"/>
    <lineage>
        <taxon>Bacteria</taxon>
        <taxon>Bacillati</taxon>
        <taxon>Actinomycetota</taxon>
        <taxon>Actinomycetes</taxon>
        <taxon>Kitasatosporales</taxon>
        <taxon>Streptomycetaceae</taxon>
        <taxon>Streptomyces</taxon>
    </lineage>
</organism>
<reference evidence="4 5" key="1">
    <citation type="submission" date="2018-10" db="EMBL/GenBank/DDBJ databases">
        <title>Isolation of pseudouridimycin from Streptomyces albus DSM 40763.</title>
        <authorList>
            <person name="Rosenqvist P."/>
            <person name="Metsae-Ketelae M."/>
            <person name="Virta P."/>
        </authorList>
    </citation>
    <scope>NUCLEOTIDE SEQUENCE [LARGE SCALE GENOMIC DNA]</scope>
    <source>
        <strain evidence="4 5">DSM 40763</strain>
    </source>
</reference>
<dbReference type="SUPFAM" id="SSF56801">
    <property type="entry name" value="Acetyl-CoA synthetase-like"/>
    <property type="match status" value="1"/>
</dbReference>
<evidence type="ECO:0000259" key="3">
    <source>
        <dbReference type="Pfam" id="PF13193"/>
    </source>
</evidence>
<dbReference type="InterPro" id="IPR025110">
    <property type="entry name" value="AMP-bd_C"/>
</dbReference>
<feature type="domain" description="AMP-binding enzyme C-terminal" evidence="3">
    <location>
        <begin position="430"/>
        <end position="503"/>
    </location>
</feature>
<dbReference type="PROSITE" id="PS00455">
    <property type="entry name" value="AMP_BINDING"/>
    <property type="match status" value="1"/>
</dbReference>
<dbReference type="GeneID" id="75181696"/>
<evidence type="ECO:0000256" key="1">
    <source>
        <dbReference type="SAM" id="MobiDB-lite"/>
    </source>
</evidence>
<evidence type="ECO:0000313" key="5">
    <source>
        <dbReference type="Proteomes" id="UP000298111"/>
    </source>
</evidence>
<dbReference type="InterPro" id="IPR020845">
    <property type="entry name" value="AMP-binding_CS"/>
</dbReference>
<dbReference type="Proteomes" id="UP000298111">
    <property type="component" value="Unassembled WGS sequence"/>
</dbReference>
<dbReference type="EMBL" id="RCIY01000114">
    <property type="protein sequence ID" value="TGG75653.1"/>
    <property type="molecule type" value="Genomic_DNA"/>
</dbReference>
<evidence type="ECO:0000259" key="2">
    <source>
        <dbReference type="Pfam" id="PF00501"/>
    </source>
</evidence>
<comment type="caution">
    <text evidence="4">The sequence shown here is derived from an EMBL/GenBank/DDBJ whole genome shotgun (WGS) entry which is preliminary data.</text>
</comment>
<accession>A0A8H1QJF4</accession>
<evidence type="ECO:0000313" key="4">
    <source>
        <dbReference type="EMBL" id="TGG75653.1"/>
    </source>
</evidence>
<dbReference type="InterPro" id="IPR045851">
    <property type="entry name" value="AMP-bd_C_sf"/>
</dbReference>
<dbReference type="InterPro" id="IPR050237">
    <property type="entry name" value="ATP-dep_AMP-bd_enzyme"/>
</dbReference>
<dbReference type="PANTHER" id="PTHR43767">
    <property type="entry name" value="LONG-CHAIN-FATTY-ACID--COA LIGASE"/>
    <property type="match status" value="1"/>
</dbReference>